<dbReference type="GO" id="GO:0005737">
    <property type="term" value="C:cytoplasm"/>
    <property type="evidence" value="ECO:0007669"/>
    <property type="project" value="UniProtKB-ARBA"/>
</dbReference>
<dbReference type="GO" id="GO:0010256">
    <property type="term" value="P:endomembrane system organization"/>
    <property type="evidence" value="ECO:0000318"/>
    <property type="project" value="GO_Central"/>
</dbReference>
<evidence type="ECO:0000256" key="2">
    <source>
        <dbReference type="ARBA" id="ARBA00008707"/>
    </source>
</evidence>
<feature type="transmembrane region" description="Helical" evidence="6">
    <location>
        <begin position="46"/>
        <end position="64"/>
    </location>
</feature>
<name>A0A0K9NQK3_ZOSMR</name>
<evidence type="ECO:0000256" key="4">
    <source>
        <dbReference type="ARBA" id="ARBA00022989"/>
    </source>
</evidence>
<keyword evidence="3 6" id="KW-0812">Transmembrane</keyword>
<dbReference type="PANTHER" id="PTHR31621">
    <property type="entry name" value="PROTEIN DMP3"/>
    <property type="match status" value="1"/>
</dbReference>
<keyword evidence="5 6" id="KW-0472">Membrane</keyword>
<dbReference type="GO" id="GO:0016020">
    <property type="term" value="C:membrane"/>
    <property type="evidence" value="ECO:0007669"/>
    <property type="project" value="UniProtKB-SubCell"/>
</dbReference>
<evidence type="ECO:0000256" key="1">
    <source>
        <dbReference type="ARBA" id="ARBA00004141"/>
    </source>
</evidence>
<feature type="transmembrane region" description="Helical" evidence="6">
    <location>
        <begin position="149"/>
        <end position="169"/>
    </location>
</feature>
<keyword evidence="4 6" id="KW-1133">Transmembrane helix</keyword>
<comment type="similarity">
    <text evidence="2">Belongs to the plant DMP1 protein family.</text>
</comment>
<dbReference type="PANTHER" id="PTHR31621:SF5">
    <property type="entry name" value="PROTEIN DMP10"/>
    <property type="match status" value="1"/>
</dbReference>
<evidence type="ECO:0000313" key="8">
    <source>
        <dbReference type="Proteomes" id="UP000036987"/>
    </source>
</evidence>
<comment type="caution">
    <text evidence="7">The sequence shown here is derived from an EMBL/GenBank/DDBJ whole genome shotgun (WGS) entry which is preliminary data.</text>
</comment>
<dbReference type="Proteomes" id="UP000036987">
    <property type="component" value="Unassembled WGS sequence"/>
</dbReference>
<reference evidence="8" key="1">
    <citation type="journal article" date="2016" name="Nature">
        <title>The genome of the seagrass Zostera marina reveals angiosperm adaptation to the sea.</title>
        <authorList>
            <person name="Olsen J.L."/>
            <person name="Rouze P."/>
            <person name="Verhelst B."/>
            <person name="Lin Y.-C."/>
            <person name="Bayer T."/>
            <person name="Collen J."/>
            <person name="Dattolo E."/>
            <person name="De Paoli E."/>
            <person name="Dittami S."/>
            <person name="Maumus F."/>
            <person name="Michel G."/>
            <person name="Kersting A."/>
            <person name="Lauritano C."/>
            <person name="Lohaus R."/>
            <person name="Toepel M."/>
            <person name="Tonon T."/>
            <person name="Vanneste K."/>
            <person name="Amirebrahimi M."/>
            <person name="Brakel J."/>
            <person name="Bostroem C."/>
            <person name="Chovatia M."/>
            <person name="Grimwood J."/>
            <person name="Jenkins J.W."/>
            <person name="Jueterbock A."/>
            <person name="Mraz A."/>
            <person name="Stam W.T."/>
            <person name="Tice H."/>
            <person name="Bornberg-Bauer E."/>
            <person name="Green P.J."/>
            <person name="Pearson G.A."/>
            <person name="Procaccini G."/>
            <person name="Duarte C.M."/>
            <person name="Schmutz J."/>
            <person name="Reusch T.B.H."/>
            <person name="Van de Peer Y."/>
        </authorList>
    </citation>
    <scope>NUCLEOTIDE SEQUENCE [LARGE SCALE GENOMIC DNA]</scope>
    <source>
        <strain evidence="8">cv. Finnish</strain>
    </source>
</reference>
<feature type="transmembrane region" description="Helical" evidence="6">
    <location>
        <begin position="117"/>
        <end position="137"/>
    </location>
</feature>
<gene>
    <name evidence="7" type="ORF">ZOSMA_70G00730</name>
</gene>
<dbReference type="OMA" id="CLPSNRD"/>
<dbReference type="AlphaFoldDB" id="A0A0K9NQK3"/>
<accession>A0A0K9NQK3</accession>
<evidence type="ECO:0000256" key="6">
    <source>
        <dbReference type="SAM" id="Phobius"/>
    </source>
</evidence>
<dbReference type="InterPro" id="IPR007770">
    <property type="entry name" value="DMP"/>
</dbReference>
<dbReference type="Pfam" id="PF05078">
    <property type="entry name" value="DUF679"/>
    <property type="match status" value="1"/>
</dbReference>
<organism evidence="7 8">
    <name type="scientific">Zostera marina</name>
    <name type="common">Eelgrass</name>
    <dbReference type="NCBI Taxonomy" id="29655"/>
    <lineage>
        <taxon>Eukaryota</taxon>
        <taxon>Viridiplantae</taxon>
        <taxon>Streptophyta</taxon>
        <taxon>Embryophyta</taxon>
        <taxon>Tracheophyta</taxon>
        <taxon>Spermatophyta</taxon>
        <taxon>Magnoliopsida</taxon>
        <taxon>Liliopsida</taxon>
        <taxon>Zosteraceae</taxon>
        <taxon>Zostera</taxon>
    </lineage>
</organism>
<dbReference type="OrthoDB" id="657601at2759"/>
<keyword evidence="8" id="KW-1185">Reference proteome</keyword>
<evidence type="ECO:0000256" key="3">
    <source>
        <dbReference type="ARBA" id="ARBA00022692"/>
    </source>
</evidence>
<sequence>MATSTDKVLQNISNVVKLLPTTTVLAFQTLNPSFTNYGKCLESNKILTVSFIISSAIACAFLSITDSVIHRGKLYYGLATFNGLYVFNLDDREAQHVRNWFKTHCNKRYKLRISDGVHVVFTVIVFLTICIGDGYIQTCFFNESDENEMQWLINLPLAFSLLATIVFLLMPTSRKGIGYCTDTETILEEEEDQPMSNSPSSELELELPLKKIYGKNNNDCVVEMSTRGQINHCRLCRSYTVC</sequence>
<dbReference type="EMBL" id="LFYR01001823">
    <property type="protein sequence ID" value="KMZ59059.1"/>
    <property type="molecule type" value="Genomic_DNA"/>
</dbReference>
<comment type="subcellular location">
    <subcellularLocation>
        <location evidence="1">Membrane</location>
        <topology evidence="1">Multi-pass membrane protein</topology>
    </subcellularLocation>
</comment>
<protein>
    <submittedName>
        <fullName evidence="7">Uncharacterized protein</fullName>
    </submittedName>
</protein>
<evidence type="ECO:0000313" key="7">
    <source>
        <dbReference type="EMBL" id="KMZ59059.1"/>
    </source>
</evidence>
<evidence type="ECO:0000256" key="5">
    <source>
        <dbReference type="ARBA" id="ARBA00023136"/>
    </source>
</evidence>
<proteinExistence type="inferred from homology"/>